<dbReference type="InterPro" id="IPR050129">
    <property type="entry name" value="Zn_alcohol_dh"/>
</dbReference>
<dbReference type="GO" id="GO:0008270">
    <property type="term" value="F:zinc ion binding"/>
    <property type="evidence" value="ECO:0007669"/>
    <property type="project" value="InterPro"/>
</dbReference>
<dbReference type="InterPro" id="IPR002328">
    <property type="entry name" value="ADH_Zn_CS"/>
</dbReference>
<dbReference type="Proteomes" id="UP000053095">
    <property type="component" value="Unassembled WGS sequence"/>
</dbReference>
<dbReference type="AlphaFoldDB" id="A0A698XLV5"/>
<feature type="domain" description="Alcohol dehydrogenase-like C-terminal" evidence="3">
    <location>
        <begin position="55"/>
        <end position="142"/>
    </location>
</feature>
<evidence type="ECO:0000313" key="6">
    <source>
        <dbReference type="Proteomes" id="UP000053095"/>
    </source>
</evidence>
<evidence type="ECO:0000259" key="3">
    <source>
        <dbReference type="Pfam" id="PF00107"/>
    </source>
</evidence>
<dbReference type="PROSITE" id="PS00059">
    <property type="entry name" value="ADH_ZINC"/>
    <property type="match status" value="1"/>
</dbReference>
<keyword evidence="2" id="KW-0862">Zinc</keyword>
<dbReference type="SUPFAM" id="SSF51735">
    <property type="entry name" value="NAD(P)-binding Rossmann-fold domains"/>
    <property type="match status" value="1"/>
</dbReference>
<keyword evidence="2" id="KW-0479">Metal-binding</keyword>
<feature type="domain" description="Alcohol dehydrogenase-like N-terminal" evidence="4">
    <location>
        <begin position="6"/>
        <end position="33"/>
    </location>
</feature>
<evidence type="ECO:0000313" key="5">
    <source>
        <dbReference type="EMBL" id="GAM33980.1"/>
    </source>
</evidence>
<evidence type="ECO:0000256" key="1">
    <source>
        <dbReference type="ARBA" id="ARBA00023002"/>
    </source>
</evidence>
<evidence type="ECO:0000259" key="4">
    <source>
        <dbReference type="Pfam" id="PF08240"/>
    </source>
</evidence>
<gene>
    <name evidence="5" type="ORF">TCE0_013f01272</name>
</gene>
<evidence type="ECO:0000256" key="2">
    <source>
        <dbReference type="RuleBase" id="RU361277"/>
    </source>
</evidence>
<organism evidence="5 6">
    <name type="scientific">Talaromyces pinophilus</name>
    <name type="common">Penicillium pinophilum</name>
    <dbReference type="NCBI Taxonomy" id="128442"/>
    <lineage>
        <taxon>Eukaryota</taxon>
        <taxon>Fungi</taxon>
        <taxon>Dikarya</taxon>
        <taxon>Ascomycota</taxon>
        <taxon>Pezizomycotina</taxon>
        <taxon>Eurotiomycetes</taxon>
        <taxon>Eurotiomycetidae</taxon>
        <taxon>Eurotiales</taxon>
        <taxon>Trichocomaceae</taxon>
        <taxon>Talaromyces</taxon>
        <taxon>Talaromyces sect. Talaromyces</taxon>
    </lineage>
</organism>
<dbReference type="Gene3D" id="3.40.50.720">
    <property type="entry name" value="NAD(P)-binding Rossmann-like Domain"/>
    <property type="match status" value="1"/>
</dbReference>
<proteinExistence type="inferred from homology"/>
<dbReference type="PANTHER" id="PTHR43401">
    <property type="entry name" value="L-THREONINE 3-DEHYDROGENASE"/>
    <property type="match status" value="1"/>
</dbReference>
<dbReference type="GO" id="GO:0016491">
    <property type="term" value="F:oxidoreductase activity"/>
    <property type="evidence" value="ECO:0007669"/>
    <property type="project" value="UniProtKB-KW"/>
</dbReference>
<sequence>MKILEHSFPVVPGHETVGVVAAFGSSVKGFKVGVVNGITAVAAMNYEYVELPRAKEAAKATRENIQSKNPYGFDIVVVATGSVEVFEDSINFAREGGKLVAYGVYPDDARCRLSTKKIFKEEINIIGSFSQVYKFPAAIDYLVECSPRPLDGNRMIVTEQ</sequence>
<protein>
    <recommendedName>
        <fullName evidence="7">Alcohol dehydrogenase</fullName>
    </recommendedName>
</protein>
<keyword evidence="1" id="KW-0560">Oxidoreductase</keyword>
<dbReference type="Pfam" id="PF08240">
    <property type="entry name" value="ADH_N"/>
    <property type="match status" value="1"/>
</dbReference>
<comment type="cofactor">
    <cofactor evidence="2">
        <name>Zn(2+)</name>
        <dbReference type="ChEBI" id="CHEBI:29105"/>
    </cofactor>
</comment>
<dbReference type="InterPro" id="IPR036291">
    <property type="entry name" value="NAD(P)-bd_dom_sf"/>
</dbReference>
<reference evidence="6" key="1">
    <citation type="journal article" date="2015" name="Genome Announc.">
        <title>Draft genome sequence of Talaromyces cellulolyticus strain Y-94, a source of lignocellulosic biomass-degrading enzymes.</title>
        <authorList>
            <person name="Fujii T."/>
            <person name="Koike H."/>
            <person name="Sawayama S."/>
            <person name="Yano S."/>
            <person name="Inoue H."/>
        </authorList>
    </citation>
    <scope>NUCLEOTIDE SEQUENCE [LARGE SCALE GENOMIC DNA]</scope>
    <source>
        <strain evidence="6">Y-94</strain>
    </source>
</reference>
<dbReference type="PANTHER" id="PTHR43401:SF2">
    <property type="entry name" value="L-THREONINE 3-DEHYDROGENASE"/>
    <property type="match status" value="1"/>
</dbReference>
<comment type="similarity">
    <text evidence="2">Belongs to the zinc-containing alcohol dehydrogenase family.</text>
</comment>
<accession>A0A698XLV5</accession>
<dbReference type="Gene3D" id="3.90.180.10">
    <property type="entry name" value="Medium-chain alcohol dehydrogenases, catalytic domain"/>
    <property type="match status" value="2"/>
</dbReference>
<dbReference type="InterPro" id="IPR013149">
    <property type="entry name" value="ADH-like_C"/>
</dbReference>
<name>A0A698XLV5_TALPI</name>
<keyword evidence="6" id="KW-1185">Reference proteome</keyword>
<evidence type="ECO:0008006" key="7">
    <source>
        <dbReference type="Google" id="ProtNLM"/>
    </source>
</evidence>
<dbReference type="InterPro" id="IPR013154">
    <property type="entry name" value="ADH-like_N"/>
</dbReference>
<dbReference type="Pfam" id="PF00107">
    <property type="entry name" value="ADH_zinc_N"/>
    <property type="match status" value="1"/>
</dbReference>
<dbReference type="EMBL" id="DF933809">
    <property type="protein sequence ID" value="GAM33980.1"/>
    <property type="molecule type" value="Genomic_DNA"/>
</dbReference>